<dbReference type="Pfam" id="PF21692">
    <property type="entry name" value="Talin_R4"/>
    <property type="match status" value="1"/>
</dbReference>
<reference evidence="6" key="1">
    <citation type="journal article" date="2011" name="Genome Res.">
        <title>Phylogeny-wide analysis of social amoeba genomes highlights ancient origins for complex intercellular communication.</title>
        <authorList>
            <person name="Heidel A.J."/>
            <person name="Lawal H.M."/>
            <person name="Felder M."/>
            <person name="Schilde C."/>
            <person name="Helps N.R."/>
            <person name="Tunggal B."/>
            <person name="Rivero F."/>
            <person name="John U."/>
            <person name="Schleicher M."/>
            <person name="Eichinger L."/>
            <person name="Platzer M."/>
            <person name="Noegel A.A."/>
            <person name="Schaap P."/>
            <person name="Gloeckner G."/>
        </authorList>
    </citation>
    <scope>NUCLEOTIDE SEQUENCE [LARGE SCALE GENOMIC DNA]</scope>
    <source>
        <strain evidence="6">SH3</strain>
    </source>
</reference>
<dbReference type="InterPro" id="IPR036723">
    <property type="entry name" value="Alpha-catenin/vinculin-like_sf"/>
</dbReference>
<dbReference type="Pfam" id="PF01608">
    <property type="entry name" value="I_LWEQ"/>
    <property type="match status" value="1"/>
</dbReference>
<organism evidence="5 6">
    <name type="scientific">Cavenderia fasciculata</name>
    <name type="common">Slime mold</name>
    <name type="synonym">Dictyostelium fasciculatum</name>
    <dbReference type="NCBI Taxonomy" id="261658"/>
    <lineage>
        <taxon>Eukaryota</taxon>
        <taxon>Amoebozoa</taxon>
        <taxon>Evosea</taxon>
        <taxon>Eumycetozoa</taxon>
        <taxon>Dictyostelia</taxon>
        <taxon>Acytosteliales</taxon>
        <taxon>Cavenderiaceae</taxon>
        <taxon>Cavenderia</taxon>
    </lineage>
</organism>
<dbReference type="InterPro" id="IPR049108">
    <property type="entry name" value="Talin_R4"/>
</dbReference>
<evidence type="ECO:0000256" key="1">
    <source>
        <dbReference type="ARBA" id="ARBA00004496"/>
    </source>
</evidence>
<dbReference type="InterPro" id="IPR054060">
    <property type="entry name" value="TLN1-like_RS"/>
</dbReference>
<comment type="subcellular location">
    <subcellularLocation>
        <location evidence="1">Cytoplasm</location>
    </subcellularLocation>
</comment>
<dbReference type="OMA" id="NMVKHSK"/>
<dbReference type="GeneID" id="14866198"/>
<dbReference type="Proteomes" id="UP000007797">
    <property type="component" value="Unassembled WGS sequence"/>
</dbReference>
<name>F4QFU9_CACFS</name>
<dbReference type="EMBL" id="GL883029">
    <property type="protein sequence ID" value="EGG14346.1"/>
    <property type="molecule type" value="Genomic_DNA"/>
</dbReference>
<dbReference type="SMART" id="SM00307">
    <property type="entry name" value="ILWEQ"/>
    <property type="match status" value="1"/>
</dbReference>
<dbReference type="GO" id="GO:0005886">
    <property type="term" value="C:plasma membrane"/>
    <property type="evidence" value="ECO:0007669"/>
    <property type="project" value="TreeGrafter"/>
</dbReference>
<dbReference type="SUPFAM" id="SSF47220">
    <property type="entry name" value="alpha-catenin/vinculin-like"/>
    <property type="match status" value="4"/>
</dbReference>
<evidence type="ECO:0000313" key="6">
    <source>
        <dbReference type="Proteomes" id="UP000007797"/>
    </source>
</evidence>
<dbReference type="STRING" id="1054147.F4QFU9"/>
<dbReference type="Gene3D" id="1.20.1420.10">
    <property type="entry name" value="Talin, central domain"/>
    <property type="match status" value="6"/>
</dbReference>
<dbReference type="PROSITE" id="PS50945">
    <property type="entry name" value="I_LWEQ"/>
    <property type="match status" value="1"/>
</dbReference>
<dbReference type="InterPro" id="IPR035964">
    <property type="entry name" value="I/LWEQ_dom_sf"/>
</dbReference>
<keyword evidence="2" id="KW-0963">Cytoplasm</keyword>
<dbReference type="PANTHER" id="PTHR19981:SF1">
    <property type="entry name" value="RHEA, ISOFORM B"/>
    <property type="match status" value="1"/>
</dbReference>
<dbReference type="GO" id="GO:0051015">
    <property type="term" value="F:actin filament binding"/>
    <property type="evidence" value="ECO:0007669"/>
    <property type="project" value="InterPro"/>
</dbReference>
<evidence type="ECO:0000259" key="4">
    <source>
        <dbReference type="PROSITE" id="PS50945"/>
    </source>
</evidence>
<dbReference type="GO" id="GO:0030036">
    <property type="term" value="P:actin cytoskeleton organization"/>
    <property type="evidence" value="ECO:0007669"/>
    <property type="project" value="TreeGrafter"/>
</dbReference>
<dbReference type="Gene3D" id="1.20.120.230">
    <property type="entry name" value="Alpha-catenin/vinculin-like"/>
    <property type="match status" value="1"/>
</dbReference>
<dbReference type="SUPFAM" id="SSF109885">
    <property type="entry name" value="I/LWEQ domain"/>
    <property type="match status" value="1"/>
</dbReference>
<dbReference type="KEGG" id="dfa:DFA_12116"/>
<dbReference type="Gene3D" id="1.20.1410.10">
    <property type="entry name" value="I/LWEQ domain"/>
    <property type="match status" value="1"/>
</dbReference>
<dbReference type="InterPro" id="IPR002558">
    <property type="entry name" value="ILWEQ_dom"/>
</dbReference>
<gene>
    <name evidence="5" type="primary">talA</name>
    <name evidence="5" type="ORF">DFA_12116</name>
</gene>
<proteinExistence type="predicted"/>
<evidence type="ECO:0000256" key="2">
    <source>
        <dbReference type="ARBA" id="ARBA00022490"/>
    </source>
</evidence>
<dbReference type="RefSeq" id="XP_004351056.1">
    <property type="nucleotide sequence ID" value="XM_004351004.1"/>
</dbReference>
<dbReference type="OrthoDB" id="10262320at2759"/>
<evidence type="ECO:0000313" key="5">
    <source>
        <dbReference type="EMBL" id="EGG14346.1"/>
    </source>
</evidence>
<protein>
    <submittedName>
        <fullName evidence="5">Filopodin</fullName>
    </submittedName>
</protein>
<keyword evidence="6" id="KW-1185">Reference proteome</keyword>
<dbReference type="Pfam" id="PF21865">
    <property type="entry name" value="TLN1-like_RS"/>
    <property type="match status" value="2"/>
</dbReference>
<feature type="domain" description="I/LWEQ" evidence="4">
    <location>
        <begin position="1453"/>
        <end position="1697"/>
    </location>
</feature>
<dbReference type="GO" id="GO:0005737">
    <property type="term" value="C:cytoplasm"/>
    <property type="evidence" value="ECO:0007669"/>
    <property type="project" value="UniProtKB-SubCell"/>
</dbReference>
<keyword evidence="3" id="KW-0175">Coiled coil</keyword>
<sequence length="1698" mass="180188">MATQQRLYSSTRAVFESVAHLSSSCKHHIKNPDDKTAYANVIETAGHLQSLTQSMSVDAGKIASIVALRDCSKDMISYVSALMGAARASSSHLPDANSMSLNKASKEVSDALAKLMVGIKRVGADPKSEKMQLELLELSQKQSLPPMNLVSTSKRLAPKIGDANQKQTLVYASDAASQAVQRLMKTCETYKKICGHAEIEESLEAFDSTISELETLEIAIQGGFVETIPGQTRENSTEMLMIAIKDLNRVNAELTTEIRTNPARLADLVKASTSTANQVAMAGRALISTTVGKAPQKKLLATVKQLTIDMQQLVRASRSIATNPGDPAAELLLDAASEDVGSTVASLVAASSHIDCKELDEASVDIGNLLTKLSSAAHHGSSNESIGEYQEELSSVSKALNASVLQIIAMARSKNLKGLGASSKITSSTVQSMVNCANKVVQCGDCTEQTQSSLISNTGQLCHQLVTLLDYAKARVANSKDPVYDQQLLQCAKLVEDTSNKLNRALGGGGMSVCDESIDVIIEATRLLDTLIMPEVGEGIVLGGGVFEMAHQQSLIALTSSAKDLGRCSGDIVSSARVMGNSEALMGSAMKAAHIIKDIVNSTRSVLRTTMSSAAPDILIPSKQILDSAALIRASSAGSAEGLPQVIQAARTIATATTQIFAVTKDRMKEQGEDEESGRSEMVQTTQTLAHATSNLARGVKAVTSKEPNGQEILDQSIRELEESTSSLLMCSSSRGSGGAKDFARLLQACRAVSSTTLNVIHSASEANMKPKESEVQSRVNDAAISMSTAIKDVLKVGAGMMPGVLLCEEAIDVVQKSIGDLSTMALSVAVGQTFDNNQGVSHVAAQESMVDIVKSIGRGINELGKASRQSPEQIGITARALAFTTPTLVQATRTSLSTLTEEQQDSQSKLVNESKSLGDSLLKLCQASLGASTAPGKETYQTILTRCADASDAMNRLVAQISSGVNLHRDLDEVLESIKHSLANLAKDHPAPKQQQDQKNYQDYKDDITTSTKDLAISLKGLIATDQSNLVQISTVCKDIASLVGSISGNVVHVVGTSGDQKIKDAILTNAKQVIASTSTIVEISKQLSEGRTQSSVTHGEAFKSASDGITRFLQAIKQGAIGEIQSDAAVESIKKIIRDIDASSLFAAAGQLESTAASGNTSQAKQNRLKSLQKDIVTGAKLLIVSGSQLVGSSKGSQEHLGSATTKFAEMVSHLAMGAKEIASILSDTASQQDILSASKALSISSQQLVLAGKDAQRFKKDSTAFRSLGKAAEGVAEAVGQFISSIYFAISEAGKGLKELEKAHLVINSFVERPDTVITNHKTSAEQVVTCIREVAKSSIEIVTSYQMTQDDLVKSSQALVTAVQSLISNSKGATQLLDKEDDKAALTDGVKQLNLSILDLITNVREQDKEGHANGAKMVSETSRLVSDNVRTLMRSAKTIPGGEDIVLEDDQVEEDLELSAENELNALTKAIEDATKQLVASRPSTTKKAAGVPLDATDVAGIIVDASSSIAVAVAKLVQMAAVSQGKRRQEQQRLGSHYKQDPTWSNGLISAAKSVGGAVQMMINAAIKSTQGKAEEEELIATAREVAASTARLVSASRAKSGDDQASKQAHQTLMAAAKAVTSAISKLFEAAKQATALQEEEEEQEQEIFNFTGSKIKELEQQMKILRLEKELNQERKRLLTSRKQSYQTNK</sequence>
<accession>F4QFU9</accession>
<dbReference type="GO" id="GO:0098609">
    <property type="term" value="P:cell-cell adhesion"/>
    <property type="evidence" value="ECO:0007669"/>
    <property type="project" value="TreeGrafter"/>
</dbReference>
<evidence type="ECO:0000256" key="3">
    <source>
        <dbReference type="SAM" id="Coils"/>
    </source>
</evidence>
<feature type="coiled-coil region" evidence="3">
    <location>
        <begin position="1631"/>
        <end position="1692"/>
    </location>
</feature>
<dbReference type="PANTHER" id="PTHR19981">
    <property type="entry name" value="TALIN"/>
    <property type="match status" value="1"/>
</dbReference>